<dbReference type="SUPFAM" id="SSF103088">
    <property type="entry name" value="OmpA-like"/>
    <property type="match status" value="1"/>
</dbReference>
<accession>A0A133MG33</accession>
<dbReference type="PATRIC" id="fig|1502.174.peg.3413"/>
<sequence length="233" mass="27276">MLKMKVRRRKYKTEQEVPSYWPSFVDIMTTVTLVFFFILLTSIGISSIFVDNIAVERETVYDKIQGELNQYSVNEEVMNFNREEGKIDIKTETFFDSDSSVLKEDGKKLASELGDIFFKLLSNEDIKEKIDYIEIVGHTDFAGSTIHGRELSTERAISFLNEMMPEDSELENLHGEKFKASGMSEFENYASKEERDRGYDEYNIEETKKDRRIEVRMVFSNEDLEKAIKERKN</sequence>
<dbReference type="InterPro" id="IPR036737">
    <property type="entry name" value="OmpA-like_sf"/>
</dbReference>
<reference evidence="4 5" key="1">
    <citation type="submission" date="2016-01" db="EMBL/GenBank/DDBJ databases">
        <authorList>
            <person name="Oliw E.H."/>
        </authorList>
    </citation>
    <scope>NUCLEOTIDE SEQUENCE [LARGE SCALE GENOMIC DNA]</scope>
    <source>
        <strain evidence="4 5">MJR7757A</strain>
    </source>
</reference>
<organism evidence="4 5">
    <name type="scientific">Clostridium perfringens</name>
    <dbReference type="NCBI Taxonomy" id="1502"/>
    <lineage>
        <taxon>Bacteria</taxon>
        <taxon>Bacillati</taxon>
        <taxon>Bacillota</taxon>
        <taxon>Clostridia</taxon>
        <taxon>Eubacteriales</taxon>
        <taxon>Clostridiaceae</taxon>
        <taxon>Clostridium</taxon>
    </lineage>
</organism>
<keyword evidence="1 2" id="KW-0472">Membrane</keyword>
<feature type="transmembrane region" description="Helical" evidence="2">
    <location>
        <begin position="20"/>
        <end position="40"/>
    </location>
</feature>
<gene>
    <name evidence="4" type="ORF">HMPREF3222_03376</name>
</gene>
<evidence type="ECO:0000256" key="1">
    <source>
        <dbReference type="PROSITE-ProRule" id="PRU00473"/>
    </source>
</evidence>
<dbReference type="PANTHER" id="PTHR30329:SF21">
    <property type="entry name" value="LIPOPROTEIN YIAD-RELATED"/>
    <property type="match status" value="1"/>
</dbReference>
<dbReference type="InterPro" id="IPR050330">
    <property type="entry name" value="Bact_OuterMem_StrucFunc"/>
</dbReference>
<dbReference type="AlphaFoldDB" id="A0A133MG33"/>
<dbReference type="Proteomes" id="UP000070646">
    <property type="component" value="Unassembled WGS sequence"/>
</dbReference>
<protein>
    <recommendedName>
        <fullName evidence="3">OmpA-like domain-containing protein</fullName>
    </recommendedName>
</protein>
<name>A0A133MG33_CLOPF</name>
<comment type="caution">
    <text evidence="4">The sequence shown here is derived from an EMBL/GenBank/DDBJ whole genome shotgun (WGS) entry which is preliminary data.</text>
</comment>
<dbReference type="PROSITE" id="PS51123">
    <property type="entry name" value="OMPA_2"/>
    <property type="match status" value="1"/>
</dbReference>
<evidence type="ECO:0000313" key="4">
    <source>
        <dbReference type="EMBL" id="KXA02987.1"/>
    </source>
</evidence>
<keyword evidence="2" id="KW-1133">Transmembrane helix</keyword>
<dbReference type="Gene3D" id="3.30.1330.60">
    <property type="entry name" value="OmpA-like domain"/>
    <property type="match status" value="1"/>
</dbReference>
<evidence type="ECO:0000313" key="5">
    <source>
        <dbReference type="Proteomes" id="UP000070646"/>
    </source>
</evidence>
<dbReference type="GO" id="GO:0016020">
    <property type="term" value="C:membrane"/>
    <property type="evidence" value="ECO:0007669"/>
    <property type="project" value="UniProtKB-UniRule"/>
</dbReference>
<proteinExistence type="predicted"/>
<evidence type="ECO:0000256" key="2">
    <source>
        <dbReference type="SAM" id="Phobius"/>
    </source>
</evidence>
<dbReference type="InterPro" id="IPR006665">
    <property type="entry name" value="OmpA-like"/>
</dbReference>
<dbReference type="PANTHER" id="PTHR30329">
    <property type="entry name" value="STATOR ELEMENT OF FLAGELLAR MOTOR COMPLEX"/>
    <property type="match status" value="1"/>
</dbReference>
<keyword evidence="2" id="KW-0812">Transmembrane</keyword>
<feature type="domain" description="OmpA-like" evidence="3">
    <location>
        <begin position="82"/>
        <end position="221"/>
    </location>
</feature>
<dbReference type="EMBL" id="LRPU01000251">
    <property type="protein sequence ID" value="KXA02987.1"/>
    <property type="molecule type" value="Genomic_DNA"/>
</dbReference>
<evidence type="ECO:0000259" key="3">
    <source>
        <dbReference type="PROSITE" id="PS51123"/>
    </source>
</evidence>